<name>A0A0E9QP99_ANGAN</name>
<evidence type="ECO:0000313" key="1">
    <source>
        <dbReference type="EMBL" id="JAH17943.1"/>
    </source>
</evidence>
<reference evidence="1" key="2">
    <citation type="journal article" date="2015" name="Fish Shellfish Immunol.">
        <title>Early steps in the European eel (Anguilla anguilla)-Vibrio vulnificus interaction in the gills: Role of the RtxA13 toxin.</title>
        <authorList>
            <person name="Callol A."/>
            <person name="Pajuelo D."/>
            <person name="Ebbesson L."/>
            <person name="Teles M."/>
            <person name="MacKenzie S."/>
            <person name="Amaro C."/>
        </authorList>
    </citation>
    <scope>NUCLEOTIDE SEQUENCE</scope>
</reference>
<protein>
    <submittedName>
        <fullName evidence="1">Uncharacterized protein</fullName>
    </submittedName>
</protein>
<dbReference type="EMBL" id="GBXM01090634">
    <property type="protein sequence ID" value="JAH17943.1"/>
    <property type="molecule type" value="Transcribed_RNA"/>
</dbReference>
<dbReference type="AlphaFoldDB" id="A0A0E9QP99"/>
<accession>A0A0E9QP99</accession>
<organism evidence="1">
    <name type="scientific">Anguilla anguilla</name>
    <name type="common">European freshwater eel</name>
    <name type="synonym">Muraena anguilla</name>
    <dbReference type="NCBI Taxonomy" id="7936"/>
    <lineage>
        <taxon>Eukaryota</taxon>
        <taxon>Metazoa</taxon>
        <taxon>Chordata</taxon>
        <taxon>Craniata</taxon>
        <taxon>Vertebrata</taxon>
        <taxon>Euteleostomi</taxon>
        <taxon>Actinopterygii</taxon>
        <taxon>Neopterygii</taxon>
        <taxon>Teleostei</taxon>
        <taxon>Anguilliformes</taxon>
        <taxon>Anguillidae</taxon>
        <taxon>Anguilla</taxon>
    </lineage>
</organism>
<proteinExistence type="predicted"/>
<sequence>MSLNCISHPMNEVHFSPPCGHNVLL</sequence>
<reference evidence="1" key="1">
    <citation type="submission" date="2014-11" db="EMBL/GenBank/DDBJ databases">
        <authorList>
            <person name="Amaro Gonzalez C."/>
        </authorList>
    </citation>
    <scope>NUCLEOTIDE SEQUENCE</scope>
</reference>